<accession>A0ABQ5HSG3</accession>
<protein>
    <submittedName>
        <fullName evidence="2">Uncharacterized protein</fullName>
    </submittedName>
</protein>
<name>A0ABQ5HSG3_9ASTR</name>
<dbReference type="EMBL" id="BQNB010019955">
    <property type="protein sequence ID" value="GJT90790.1"/>
    <property type="molecule type" value="Genomic_DNA"/>
</dbReference>
<reference evidence="2" key="1">
    <citation type="journal article" date="2022" name="Int. J. Mol. Sci.">
        <title>Draft Genome of Tanacetum Coccineum: Genomic Comparison of Closely Related Tanacetum-Family Plants.</title>
        <authorList>
            <person name="Yamashiro T."/>
            <person name="Shiraishi A."/>
            <person name="Nakayama K."/>
            <person name="Satake H."/>
        </authorList>
    </citation>
    <scope>NUCLEOTIDE SEQUENCE</scope>
</reference>
<organism evidence="2 3">
    <name type="scientific">Tanacetum coccineum</name>
    <dbReference type="NCBI Taxonomy" id="301880"/>
    <lineage>
        <taxon>Eukaryota</taxon>
        <taxon>Viridiplantae</taxon>
        <taxon>Streptophyta</taxon>
        <taxon>Embryophyta</taxon>
        <taxon>Tracheophyta</taxon>
        <taxon>Spermatophyta</taxon>
        <taxon>Magnoliopsida</taxon>
        <taxon>eudicotyledons</taxon>
        <taxon>Gunneridae</taxon>
        <taxon>Pentapetalae</taxon>
        <taxon>asterids</taxon>
        <taxon>campanulids</taxon>
        <taxon>Asterales</taxon>
        <taxon>Asteraceae</taxon>
        <taxon>Asteroideae</taxon>
        <taxon>Anthemideae</taxon>
        <taxon>Anthemidinae</taxon>
        <taxon>Tanacetum</taxon>
    </lineage>
</organism>
<evidence type="ECO:0000256" key="1">
    <source>
        <dbReference type="SAM" id="MobiDB-lite"/>
    </source>
</evidence>
<gene>
    <name evidence="2" type="ORF">Tco_1079635</name>
</gene>
<feature type="compositionally biased region" description="Basic and acidic residues" evidence="1">
    <location>
        <begin position="67"/>
        <end position="90"/>
    </location>
</feature>
<feature type="region of interest" description="Disordered" evidence="1">
    <location>
        <begin position="1"/>
        <end position="100"/>
    </location>
</feature>
<keyword evidence="3" id="KW-1185">Reference proteome</keyword>
<feature type="compositionally biased region" description="Basic and acidic residues" evidence="1">
    <location>
        <begin position="8"/>
        <end position="35"/>
    </location>
</feature>
<sequence length="137" mass="15930">MCHKSAKDRHNEPTRAAKNVNEDKVQNDGFTELKRTNTVYQPKPQQSYKNNEKKTDSPVTKAGTESTPKRDDKKEKTKSPVSKKADRNENKYSILGSFEEEKELEIEGMVNREKVDVFINMKKHPTLEECEDWNQDN</sequence>
<dbReference type="Proteomes" id="UP001151760">
    <property type="component" value="Unassembled WGS sequence"/>
</dbReference>
<reference evidence="2" key="2">
    <citation type="submission" date="2022-01" db="EMBL/GenBank/DDBJ databases">
        <authorList>
            <person name="Yamashiro T."/>
            <person name="Shiraishi A."/>
            <person name="Satake H."/>
            <person name="Nakayama K."/>
        </authorList>
    </citation>
    <scope>NUCLEOTIDE SEQUENCE</scope>
</reference>
<evidence type="ECO:0000313" key="3">
    <source>
        <dbReference type="Proteomes" id="UP001151760"/>
    </source>
</evidence>
<comment type="caution">
    <text evidence="2">The sequence shown here is derived from an EMBL/GenBank/DDBJ whole genome shotgun (WGS) entry which is preliminary data.</text>
</comment>
<evidence type="ECO:0000313" key="2">
    <source>
        <dbReference type="EMBL" id="GJT90790.1"/>
    </source>
</evidence>
<proteinExistence type="predicted"/>
<feature type="compositionally biased region" description="Polar residues" evidence="1">
    <location>
        <begin position="36"/>
        <end position="49"/>
    </location>
</feature>